<dbReference type="KEGG" id="spad:DVK44_24210"/>
<organism evidence="2 3">
    <name type="scientific">Streptomyces paludis</name>
    <dbReference type="NCBI Taxonomy" id="2282738"/>
    <lineage>
        <taxon>Bacteria</taxon>
        <taxon>Bacillati</taxon>
        <taxon>Actinomycetota</taxon>
        <taxon>Actinomycetes</taxon>
        <taxon>Kitasatosporales</taxon>
        <taxon>Streptomycetaceae</taxon>
        <taxon>Streptomyces</taxon>
    </lineage>
</organism>
<dbReference type="InterPro" id="IPR009061">
    <property type="entry name" value="DNA-bd_dom_put_sf"/>
</dbReference>
<protein>
    <submittedName>
        <fullName evidence="2">DNA-binding protein</fullName>
    </submittedName>
</protein>
<feature type="domain" description="Helix-turn-helix" evidence="1">
    <location>
        <begin position="7"/>
        <end position="52"/>
    </location>
</feature>
<dbReference type="OrthoDB" id="3401953at2"/>
<keyword evidence="3" id="KW-1185">Reference proteome</keyword>
<evidence type="ECO:0000313" key="2">
    <source>
        <dbReference type="EMBL" id="AXG80249.1"/>
    </source>
</evidence>
<dbReference type="Proteomes" id="UP000253868">
    <property type="component" value="Chromosome"/>
</dbReference>
<evidence type="ECO:0000313" key="3">
    <source>
        <dbReference type="Proteomes" id="UP000253868"/>
    </source>
</evidence>
<dbReference type="RefSeq" id="WP_114661731.1">
    <property type="nucleotide sequence ID" value="NZ_CP031194.1"/>
</dbReference>
<evidence type="ECO:0000259" key="1">
    <source>
        <dbReference type="Pfam" id="PF12728"/>
    </source>
</evidence>
<proteinExistence type="predicted"/>
<sequence length="143" mass="15634">MVRQQLYYSADQVAELLGLHPKTVRTHIRNGRLKASRVGRQYRISHEDLAEFTGGSAPSAASPARHAEVSAIVQIDAVGTEAAIRLTNTVMATIHGQRPEGGRLRVETVYDEERAALKIIVLGGLDVTADLLKVIDTLIEDHE</sequence>
<dbReference type="InterPro" id="IPR010093">
    <property type="entry name" value="SinI_DNA-bd"/>
</dbReference>
<reference evidence="3" key="1">
    <citation type="submission" date="2018-07" db="EMBL/GenBank/DDBJ databases">
        <authorList>
            <person name="Zhao J."/>
        </authorList>
    </citation>
    <scope>NUCLEOTIDE SEQUENCE [LARGE SCALE GENOMIC DNA]</scope>
    <source>
        <strain evidence="3">GSSD-12</strain>
    </source>
</reference>
<dbReference type="AlphaFoldDB" id="A0A345HU75"/>
<accession>A0A345HU75</accession>
<dbReference type="EMBL" id="CP031194">
    <property type="protein sequence ID" value="AXG80249.1"/>
    <property type="molecule type" value="Genomic_DNA"/>
</dbReference>
<dbReference type="NCBIfam" id="TIGR01764">
    <property type="entry name" value="excise"/>
    <property type="match status" value="1"/>
</dbReference>
<dbReference type="SUPFAM" id="SSF46955">
    <property type="entry name" value="Putative DNA-binding domain"/>
    <property type="match status" value="1"/>
</dbReference>
<keyword evidence="2" id="KW-0238">DNA-binding</keyword>
<dbReference type="InterPro" id="IPR041657">
    <property type="entry name" value="HTH_17"/>
</dbReference>
<dbReference type="GO" id="GO:0003677">
    <property type="term" value="F:DNA binding"/>
    <property type="evidence" value="ECO:0007669"/>
    <property type="project" value="UniProtKB-KW"/>
</dbReference>
<gene>
    <name evidence="2" type="ORF">DVK44_24210</name>
</gene>
<name>A0A345HU75_9ACTN</name>
<dbReference type="Pfam" id="PF12728">
    <property type="entry name" value="HTH_17"/>
    <property type="match status" value="1"/>
</dbReference>